<accession>A0A7K0C2M8</accession>
<evidence type="ECO:0000313" key="3">
    <source>
        <dbReference type="Proteomes" id="UP000487268"/>
    </source>
</evidence>
<dbReference type="OrthoDB" id="3447380at2"/>
<dbReference type="AlphaFoldDB" id="A0A7K0C2M8"/>
<dbReference type="RefSeq" id="WP_153537121.1">
    <property type="nucleotide sequence ID" value="NZ_WEGH01000003.1"/>
</dbReference>
<organism evidence="2 3">
    <name type="scientific">Actinomadura macrotermitis</name>
    <dbReference type="NCBI Taxonomy" id="2585200"/>
    <lineage>
        <taxon>Bacteria</taxon>
        <taxon>Bacillati</taxon>
        <taxon>Actinomycetota</taxon>
        <taxon>Actinomycetes</taxon>
        <taxon>Streptosporangiales</taxon>
        <taxon>Thermomonosporaceae</taxon>
        <taxon>Actinomadura</taxon>
    </lineage>
</organism>
<evidence type="ECO:0000313" key="2">
    <source>
        <dbReference type="EMBL" id="MQY07372.1"/>
    </source>
</evidence>
<evidence type="ECO:0000256" key="1">
    <source>
        <dbReference type="SAM" id="SignalP"/>
    </source>
</evidence>
<evidence type="ECO:0008006" key="4">
    <source>
        <dbReference type="Google" id="ProtNLM"/>
    </source>
</evidence>
<name>A0A7K0C2M8_9ACTN</name>
<keyword evidence="3" id="KW-1185">Reference proteome</keyword>
<keyword evidence="1" id="KW-0732">Signal</keyword>
<proteinExistence type="predicted"/>
<dbReference type="EMBL" id="WEGH01000003">
    <property type="protein sequence ID" value="MQY07372.1"/>
    <property type="molecule type" value="Genomic_DNA"/>
</dbReference>
<dbReference type="Proteomes" id="UP000487268">
    <property type="component" value="Unassembled WGS sequence"/>
</dbReference>
<protein>
    <recommendedName>
        <fullName evidence="4">Carboxypeptidase regulatory-like domain-containing protein</fullName>
    </recommendedName>
</protein>
<comment type="caution">
    <text evidence="2">The sequence shown here is derived from an EMBL/GenBank/DDBJ whole genome shotgun (WGS) entry which is preliminary data.</text>
</comment>
<gene>
    <name evidence="2" type="ORF">ACRB68_54720</name>
</gene>
<reference evidence="2 3" key="1">
    <citation type="submission" date="2019-10" db="EMBL/GenBank/DDBJ databases">
        <title>Actinomadura rubteroloni sp. nov. and Actinomadura macrotermitis sp. nov., isolated from the gut of fungus growing-termite Macrotermes natalensis.</title>
        <authorList>
            <person name="Benndorf R."/>
            <person name="Martin K."/>
            <person name="Kuefner M."/>
            <person name="De Beer W."/>
            <person name="Kaster A.-K."/>
            <person name="Vollmers J."/>
            <person name="Poulsen M."/>
            <person name="Beemelmanns C."/>
        </authorList>
    </citation>
    <scope>NUCLEOTIDE SEQUENCE [LARGE SCALE GENOMIC DNA]</scope>
    <source>
        <strain evidence="2 3">RB68</strain>
    </source>
</reference>
<sequence length="361" mass="38969">MRRTSLGVLLLTPAMLLLPVPAASADVQGLRITLDPIARSAPGAQAVLAGKVEKLEDGVWKPGDNSIGLGFEADALTQTMSGGLAVNDADGRFSTTFAFTRTTRFKVHASADGKSADAQVTALPTALRPLTLTMSKFSLPPSGLLSVSGRAGDVPWGSLELQHAYRGSSTWKTVRRFPARSVTAELKNYYYADSGSYRLYYKGDSDFKAAASSSKSVLRWNTRLSAKFSPRKLHVGKKVKATGTLLRYSPSKRKHVGYAGRKVQLVFRCKGAKTWYNGGWAKTDKKGHYTRYSKTYCDSYWAVVFWGATDTWSTDTADTYVNTYGRLRSSGVRATSAAFPGAVVRPAPLTAPAAGPASQGR</sequence>
<feature type="signal peptide" evidence="1">
    <location>
        <begin position="1"/>
        <end position="25"/>
    </location>
</feature>
<feature type="chain" id="PRO_5029594680" description="Carboxypeptidase regulatory-like domain-containing protein" evidence="1">
    <location>
        <begin position="26"/>
        <end position="361"/>
    </location>
</feature>